<evidence type="ECO:0000259" key="1">
    <source>
        <dbReference type="Pfam" id="PF01636"/>
    </source>
</evidence>
<comment type="caution">
    <text evidence="2">The sequence shown here is derived from an EMBL/GenBank/DDBJ whole genome shotgun (WGS) entry which is preliminary data.</text>
</comment>
<dbReference type="SUPFAM" id="SSF56112">
    <property type="entry name" value="Protein kinase-like (PK-like)"/>
    <property type="match status" value="1"/>
</dbReference>
<dbReference type="AlphaFoldDB" id="A0A939ITF4"/>
<dbReference type="Gene3D" id="3.90.1200.10">
    <property type="match status" value="1"/>
</dbReference>
<feature type="domain" description="Aminoglycoside phosphotransferase" evidence="1">
    <location>
        <begin position="51"/>
        <end position="240"/>
    </location>
</feature>
<name>A0A939ITF4_9MICO</name>
<sequence>MQAGAQRARPAWSSLPAGLRASVVDSIGGTYVDDVAAQGGFSAGYAGVVSTTKGRAFVKGPASHAVSIMLYRREGALLPSIPRSLAPRALAVIDGDDGFALVTDVVDGAHPGAAWSAADLRSVARTLSRLAETPAPGGVPDARDDIADFTRWHRIADDAALRDALPHDLAAQIPRLVDMERGFADAVTGRTLIHGDLRADNILIGDGDARFVDWPWAVRGVPWFDLPSLLPSIEAGGGPPCEQAWPIFQEFGAPDPHEHLPIIAGISSYFWYWQGQPEPAQVPGLRAFQRAQAFAALRWLSALL</sequence>
<reference evidence="2" key="1">
    <citation type="submission" date="2020-12" db="EMBL/GenBank/DDBJ databases">
        <title>PHA producing bacteria isolated from mangrove.</title>
        <authorList>
            <person name="Zheng W."/>
            <person name="Yu S."/>
            <person name="Huang Y."/>
        </authorList>
    </citation>
    <scope>NUCLEOTIDE SEQUENCE</scope>
    <source>
        <strain evidence="2">GN8-5</strain>
    </source>
</reference>
<dbReference type="Proteomes" id="UP000664385">
    <property type="component" value="Unassembled WGS sequence"/>
</dbReference>
<evidence type="ECO:0000313" key="3">
    <source>
        <dbReference type="Proteomes" id="UP000664385"/>
    </source>
</evidence>
<proteinExistence type="predicted"/>
<dbReference type="RefSeq" id="WP_206823855.1">
    <property type="nucleotide sequence ID" value="NZ_JAEMWU010000001.1"/>
</dbReference>
<dbReference type="InterPro" id="IPR011009">
    <property type="entry name" value="Kinase-like_dom_sf"/>
</dbReference>
<dbReference type="InterPro" id="IPR002575">
    <property type="entry name" value="Aminoglycoside_PTrfase"/>
</dbReference>
<organism evidence="2 3">
    <name type="scientific">Microbacterium esteraromaticum</name>
    <dbReference type="NCBI Taxonomy" id="57043"/>
    <lineage>
        <taxon>Bacteria</taxon>
        <taxon>Bacillati</taxon>
        <taxon>Actinomycetota</taxon>
        <taxon>Actinomycetes</taxon>
        <taxon>Micrococcales</taxon>
        <taxon>Microbacteriaceae</taxon>
        <taxon>Microbacterium</taxon>
    </lineage>
</organism>
<evidence type="ECO:0000313" key="2">
    <source>
        <dbReference type="EMBL" id="MBN8206182.1"/>
    </source>
</evidence>
<dbReference type="EMBL" id="JAEMWU010000001">
    <property type="protein sequence ID" value="MBN8206182.1"/>
    <property type="molecule type" value="Genomic_DNA"/>
</dbReference>
<protein>
    <submittedName>
        <fullName evidence="2">Aminoglycoside phosphotransferase family protein</fullName>
    </submittedName>
</protein>
<dbReference type="Pfam" id="PF01636">
    <property type="entry name" value="APH"/>
    <property type="match status" value="1"/>
</dbReference>
<gene>
    <name evidence="2" type="ORF">JF543_09430</name>
</gene>
<accession>A0A939ITF4</accession>